<dbReference type="Gene3D" id="1.20.1250.20">
    <property type="entry name" value="MFS general substrate transporter like domains"/>
    <property type="match status" value="1"/>
</dbReference>
<dbReference type="EMBL" id="SPQZ01000003">
    <property type="protein sequence ID" value="TFV98192.1"/>
    <property type="molecule type" value="Genomic_DNA"/>
</dbReference>
<evidence type="ECO:0000256" key="6">
    <source>
        <dbReference type="ARBA" id="ARBA00023136"/>
    </source>
</evidence>
<evidence type="ECO:0000256" key="3">
    <source>
        <dbReference type="ARBA" id="ARBA00022475"/>
    </source>
</evidence>
<reference evidence="9 10" key="1">
    <citation type="journal article" date="2018" name="J. Microbiol.">
        <title>Leifsonia flava sp. nov., a novel actinobacterium isolated from the rhizosphere of Aquilegia viridiflora.</title>
        <authorList>
            <person name="Cai Y."/>
            <person name="Tao W.Z."/>
            <person name="Ma Y.J."/>
            <person name="Cheng J."/>
            <person name="Zhang M.Y."/>
            <person name="Zhang Y.X."/>
        </authorList>
    </citation>
    <scope>NUCLEOTIDE SEQUENCE [LARGE SCALE GENOMIC DNA]</scope>
    <source>
        <strain evidence="9 10">SYP-B2174</strain>
    </source>
</reference>
<evidence type="ECO:0000256" key="4">
    <source>
        <dbReference type="ARBA" id="ARBA00022692"/>
    </source>
</evidence>
<evidence type="ECO:0000256" key="1">
    <source>
        <dbReference type="ARBA" id="ARBA00004651"/>
    </source>
</evidence>
<evidence type="ECO:0000256" key="5">
    <source>
        <dbReference type="ARBA" id="ARBA00022989"/>
    </source>
</evidence>
<protein>
    <submittedName>
        <fullName evidence="9">DHA2 family efflux MFS transporter permease subunit</fullName>
    </submittedName>
</protein>
<feature type="domain" description="Major facilitator superfamily (MFS) profile" evidence="8">
    <location>
        <begin position="10"/>
        <end position="452"/>
    </location>
</feature>
<feature type="transmembrane region" description="Helical" evidence="7">
    <location>
        <begin position="230"/>
        <end position="247"/>
    </location>
</feature>
<dbReference type="InterPro" id="IPR020846">
    <property type="entry name" value="MFS_dom"/>
</dbReference>
<accession>A0A4Y9R2K3</accession>
<comment type="subcellular location">
    <subcellularLocation>
        <location evidence="1">Cell membrane</location>
        <topology evidence="1">Multi-pass membrane protein</topology>
    </subcellularLocation>
</comment>
<dbReference type="GO" id="GO:0022857">
    <property type="term" value="F:transmembrane transporter activity"/>
    <property type="evidence" value="ECO:0007669"/>
    <property type="project" value="InterPro"/>
</dbReference>
<feature type="transmembrane region" description="Helical" evidence="7">
    <location>
        <begin position="79"/>
        <end position="102"/>
    </location>
</feature>
<feature type="transmembrane region" description="Helical" evidence="7">
    <location>
        <begin position="332"/>
        <end position="351"/>
    </location>
</feature>
<evidence type="ECO:0000256" key="7">
    <source>
        <dbReference type="SAM" id="Phobius"/>
    </source>
</evidence>
<feature type="transmembrane region" description="Helical" evidence="7">
    <location>
        <begin position="49"/>
        <end position="67"/>
    </location>
</feature>
<dbReference type="CDD" id="cd17321">
    <property type="entry name" value="MFS_MMR_MDR_like"/>
    <property type="match status" value="1"/>
</dbReference>
<feature type="transmembrane region" description="Helical" evidence="7">
    <location>
        <begin position="163"/>
        <end position="184"/>
    </location>
</feature>
<feature type="transmembrane region" description="Helical" evidence="7">
    <location>
        <begin position="297"/>
        <end position="320"/>
    </location>
</feature>
<comment type="caution">
    <text evidence="9">The sequence shown here is derived from an EMBL/GenBank/DDBJ whole genome shotgun (WGS) entry which is preliminary data.</text>
</comment>
<dbReference type="Pfam" id="PF07690">
    <property type="entry name" value="MFS_1"/>
    <property type="match status" value="1"/>
</dbReference>
<dbReference type="PRINTS" id="PR01036">
    <property type="entry name" value="TCRTETB"/>
</dbReference>
<dbReference type="PROSITE" id="PS50850">
    <property type="entry name" value="MFS"/>
    <property type="match status" value="1"/>
</dbReference>
<dbReference type="InterPro" id="IPR004638">
    <property type="entry name" value="EmrB-like"/>
</dbReference>
<dbReference type="SUPFAM" id="SSF103473">
    <property type="entry name" value="MFS general substrate transporter"/>
    <property type="match status" value="1"/>
</dbReference>
<evidence type="ECO:0000256" key="2">
    <source>
        <dbReference type="ARBA" id="ARBA00022448"/>
    </source>
</evidence>
<feature type="transmembrane region" description="Helical" evidence="7">
    <location>
        <begin position="196"/>
        <end position="218"/>
    </location>
</feature>
<keyword evidence="5 7" id="KW-1133">Transmembrane helix</keyword>
<feature type="transmembrane region" description="Helical" evidence="7">
    <location>
        <begin position="138"/>
        <end position="157"/>
    </location>
</feature>
<keyword evidence="6 7" id="KW-0472">Membrane</keyword>
<feature type="transmembrane region" description="Helical" evidence="7">
    <location>
        <begin position="268"/>
        <end position="291"/>
    </location>
</feature>
<feature type="transmembrane region" description="Helical" evidence="7">
    <location>
        <begin position="108"/>
        <end position="126"/>
    </location>
</feature>
<dbReference type="GO" id="GO:0005886">
    <property type="term" value="C:plasma membrane"/>
    <property type="evidence" value="ECO:0007669"/>
    <property type="project" value="UniProtKB-SubCell"/>
</dbReference>
<sequence>MDERMRQRLVLWVAVLASFVSFLDGSIVNVALPSIAADLGGSIETQQWVIDAYLLTLGSFILLAGSLSDAFGRIRILRLGLVIFGIASVACALAPTAIVLIGSRAVQGVGAALLVPSSLALITATFQGQARSKAIGTWTAWTGVAFVVGPPLGGLLVDTVGWRSIFMLNVLPIALTLVLLVRLARLGIPEHAVAGVRIDVFGAVLASLGLAGPVFALIEHGRLGWDDPLVLIPLVGGLICFATFLWWQTRSRHPLMPLSLFRARNFAVGNIATAAVYAALSLGQFVIAVYLQEVAGFSATAAGLATIPLSILSISLSTLFGSLAGRYGPRRFMTIGPLTMGAGFLLMLTVTDPLEFWLQMMPGILLFGLGLSITVAPLTSAILGAVSTAQSGIGSAVNNAVSRVAGLVAIACAGAIIGGTLDTDAFHRVALVTAVLFIAGGLVSFAGIRTPKATPDAAADAAPDAAAGTPAA</sequence>
<feature type="transmembrane region" description="Helical" evidence="7">
    <location>
        <begin position="363"/>
        <end position="388"/>
    </location>
</feature>
<proteinExistence type="predicted"/>
<organism evidence="9 10">
    <name type="scientific">Orlajensenia leifsoniae</name>
    <dbReference type="NCBI Taxonomy" id="2561933"/>
    <lineage>
        <taxon>Bacteria</taxon>
        <taxon>Bacillati</taxon>
        <taxon>Actinomycetota</taxon>
        <taxon>Actinomycetes</taxon>
        <taxon>Micrococcales</taxon>
        <taxon>Microbacteriaceae</taxon>
        <taxon>Orlajensenia</taxon>
    </lineage>
</organism>
<evidence type="ECO:0000313" key="10">
    <source>
        <dbReference type="Proteomes" id="UP000298127"/>
    </source>
</evidence>
<evidence type="ECO:0000259" key="8">
    <source>
        <dbReference type="PROSITE" id="PS50850"/>
    </source>
</evidence>
<dbReference type="InterPro" id="IPR036259">
    <property type="entry name" value="MFS_trans_sf"/>
</dbReference>
<dbReference type="PANTHER" id="PTHR42718:SF42">
    <property type="entry name" value="EXPORT PROTEIN"/>
    <property type="match status" value="1"/>
</dbReference>
<keyword evidence="4 7" id="KW-0812">Transmembrane</keyword>
<dbReference type="Proteomes" id="UP000298127">
    <property type="component" value="Unassembled WGS sequence"/>
</dbReference>
<gene>
    <name evidence="9" type="ORF">E4M00_09210</name>
</gene>
<dbReference type="RefSeq" id="WP_135120193.1">
    <property type="nucleotide sequence ID" value="NZ_SPQZ01000003.1"/>
</dbReference>
<keyword evidence="2" id="KW-0813">Transport</keyword>
<dbReference type="AlphaFoldDB" id="A0A4Y9R2K3"/>
<dbReference type="NCBIfam" id="TIGR00711">
    <property type="entry name" value="efflux_EmrB"/>
    <property type="match status" value="1"/>
</dbReference>
<name>A0A4Y9R2K3_9MICO</name>
<dbReference type="InterPro" id="IPR011701">
    <property type="entry name" value="MFS"/>
</dbReference>
<keyword evidence="10" id="KW-1185">Reference proteome</keyword>
<keyword evidence="3" id="KW-1003">Cell membrane</keyword>
<dbReference type="Gene3D" id="1.20.1720.10">
    <property type="entry name" value="Multidrug resistance protein D"/>
    <property type="match status" value="1"/>
</dbReference>
<feature type="transmembrane region" description="Helical" evidence="7">
    <location>
        <begin position="425"/>
        <end position="448"/>
    </location>
</feature>
<evidence type="ECO:0000313" key="9">
    <source>
        <dbReference type="EMBL" id="TFV98192.1"/>
    </source>
</evidence>
<feature type="transmembrane region" description="Helical" evidence="7">
    <location>
        <begin position="400"/>
        <end position="419"/>
    </location>
</feature>
<dbReference type="PANTHER" id="PTHR42718">
    <property type="entry name" value="MAJOR FACILITATOR SUPERFAMILY MULTIDRUG TRANSPORTER MFSC"/>
    <property type="match status" value="1"/>
</dbReference>